<evidence type="ECO:0000313" key="4">
    <source>
        <dbReference type="EMBL" id="ATE52493.1"/>
    </source>
</evidence>
<reference evidence="4" key="1">
    <citation type="submission" date="2017-09" db="EMBL/GenBank/DDBJ databases">
        <title>Complete Genome Sequence of ansamitocin-producing Bacterium Actinosynnema pretiosum X47.</title>
        <authorList>
            <person name="Cao G."/>
            <person name="Zong G."/>
            <person name="Zhong C."/>
            <person name="Fu J."/>
        </authorList>
    </citation>
    <scope>NUCLEOTIDE SEQUENCE [LARGE SCALE GENOMIC DNA]</scope>
    <source>
        <strain evidence="4">X47</strain>
    </source>
</reference>
<sequence>MTAATRDRRSEPDEDDEFEEVRWNDRAMFGSFRGLQWWAAVLIAFALAFVGAFIDVNSSKTVGLLFGVVFFVGSVGAAVFVERRSMFGPVVQPPLVVAVVVPLVVLATGDSSSQGMALALDLGKPLVNAFPAMALTTLFTVGIGIARVFLQRDPNRVTQDELDAEEAPRPPKKRPRPVEAEDEVEADERPKRPRKPAPAEDGERPRRPRPSGASGEKKPVGEKKPAGERPRKPAGERPRRPRPRDED</sequence>
<feature type="transmembrane region" description="Helical" evidence="2">
    <location>
        <begin position="129"/>
        <end position="150"/>
    </location>
</feature>
<feature type="domain" description="DUF6542" evidence="3">
    <location>
        <begin position="34"/>
        <end position="152"/>
    </location>
</feature>
<gene>
    <name evidence="4" type="ORF">CNX65_03645</name>
</gene>
<organism evidence="4 5">
    <name type="scientific">Actinosynnema pretiosum</name>
    <dbReference type="NCBI Taxonomy" id="42197"/>
    <lineage>
        <taxon>Bacteria</taxon>
        <taxon>Bacillati</taxon>
        <taxon>Actinomycetota</taxon>
        <taxon>Actinomycetes</taxon>
        <taxon>Pseudonocardiales</taxon>
        <taxon>Pseudonocardiaceae</taxon>
        <taxon>Actinosynnema</taxon>
    </lineage>
</organism>
<dbReference type="Pfam" id="PF20177">
    <property type="entry name" value="DUF6542"/>
    <property type="match status" value="1"/>
</dbReference>
<feature type="transmembrane region" description="Helical" evidence="2">
    <location>
        <begin position="62"/>
        <end position="81"/>
    </location>
</feature>
<keyword evidence="2" id="KW-0472">Membrane</keyword>
<dbReference type="Proteomes" id="UP000218505">
    <property type="component" value="Chromosome"/>
</dbReference>
<dbReference type="KEGG" id="apre:CNX65_03645"/>
<dbReference type="RefSeq" id="WP_096491498.1">
    <property type="nucleotide sequence ID" value="NZ_CP023445.1"/>
</dbReference>
<dbReference type="EMBL" id="CP023445">
    <property type="protein sequence ID" value="ATE52493.1"/>
    <property type="molecule type" value="Genomic_DNA"/>
</dbReference>
<accession>A0A290Z0J0</accession>
<protein>
    <recommendedName>
        <fullName evidence="3">DUF6542 domain-containing protein</fullName>
    </recommendedName>
</protein>
<keyword evidence="5" id="KW-1185">Reference proteome</keyword>
<evidence type="ECO:0000313" key="5">
    <source>
        <dbReference type="Proteomes" id="UP000218505"/>
    </source>
</evidence>
<evidence type="ECO:0000256" key="1">
    <source>
        <dbReference type="SAM" id="MobiDB-lite"/>
    </source>
</evidence>
<keyword evidence="2" id="KW-0812">Transmembrane</keyword>
<feature type="region of interest" description="Disordered" evidence="1">
    <location>
        <begin position="159"/>
        <end position="247"/>
    </location>
</feature>
<dbReference type="InterPro" id="IPR046672">
    <property type="entry name" value="DUF6542"/>
</dbReference>
<feature type="compositionally biased region" description="Basic and acidic residues" evidence="1">
    <location>
        <begin position="215"/>
        <end position="247"/>
    </location>
</feature>
<name>A0A290Z0J0_9PSEU</name>
<feature type="transmembrane region" description="Helical" evidence="2">
    <location>
        <begin position="35"/>
        <end position="56"/>
    </location>
</feature>
<dbReference type="AlphaFoldDB" id="A0A290Z0J0"/>
<keyword evidence="2" id="KW-1133">Transmembrane helix</keyword>
<evidence type="ECO:0000259" key="3">
    <source>
        <dbReference type="Pfam" id="PF20177"/>
    </source>
</evidence>
<evidence type="ECO:0000256" key="2">
    <source>
        <dbReference type="SAM" id="Phobius"/>
    </source>
</evidence>
<feature type="transmembrane region" description="Helical" evidence="2">
    <location>
        <begin position="93"/>
        <end position="109"/>
    </location>
</feature>
<proteinExistence type="predicted"/>